<protein>
    <submittedName>
        <fullName evidence="1">Uncharacterized protein</fullName>
    </submittedName>
</protein>
<evidence type="ECO:0000313" key="1">
    <source>
        <dbReference type="EMBL" id="EFI28463.1"/>
    </source>
</evidence>
<name>D6RL03_COPC7</name>
<dbReference type="VEuPathDB" id="FungiDB:CC1G_13996"/>
<dbReference type="RefSeq" id="XP_002911957.1">
    <property type="nucleotide sequence ID" value="XM_002911911.1"/>
</dbReference>
<evidence type="ECO:0000313" key="2">
    <source>
        <dbReference type="Proteomes" id="UP000001861"/>
    </source>
</evidence>
<keyword evidence="2" id="KW-1185">Reference proteome</keyword>
<proteinExistence type="predicted"/>
<sequence>MISSSNKYRLYLAFYTRDYPPPPTDCVTKYDKYDLGLLFMPKDADMDSPLPVAISWTAFINRETLGYNLRAEKVRSRPATLAGLVYLDKVPEPDKAKEIFKNFRWNRMVGCHDWVIQAIKELVATGVVTNDNVKAVTPEKILETGFYLTVSKQMWLLPRHVPACDVNGHAIKSALEGF</sequence>
<gene>
    <name evidence="1" type="ORF">CC1G_13996</name>
</gene>
<comment type="caution">
    <text evidence="1">The sequence shown here is derived from an EMBL/GenBank/DDBJ whole genome shotgun (WGS) entry which is preliminary data.</text>
</comment>
<dbReference type="Proteomes" id="UP000001861">
    <property type="component" value="Unassembled WGS sequence"/>
</dbReference>
<dbReference type="InParanoid" id="D6RL03"/>
<dbReference type="KEGG" id="cci:CC1G_13996"/>
<dbReference type="EMBL" id="AACS02000002">
    <property type="protein sequence ID" value="EFI28463.1"/>
    <property type="molecule type" value="Genomic_DNA"/>
</dbReference>
<dbReference type="AlphaFoldDB" id="D6RL03"/>
<reference evidence="1 2" key="1">
    <citation type="journal article" date="2010" name="Proc. Natl. Acad. Sci. U.S.A.">
        <title>Insights into evolution of multicellular fungi from the assembled chromosomes of the mushroom Coprinopsis cinerea (Coprinus cinereus).</title>
        <authorList>
            <person name="Stajich J.E."/>
            <person name="Wilke S.K."/>
            <person name="Ahren D."/>
            <person name="Au C.H."/>
            <person name="Birren B.W."/>
            <person name="Borodovsky M."/>
            <person name="Burns C."/>
            <person name="Canback B."/>
            <person name="Casselton L.A."/>
            <person name="Cheng C.K."/>
            <person name="Deng J."/>
            <person name="Dietrich F.S."/>
            <person name="Fargo D.C."/>
            <person name="Farman M.L."/>
            <person name="Gathman A.C."/>
            <person name="Goldberg J."/>
            <person name="Guigo R."/>
            <person name="Hoegger P.J."/>
            <person name="Hooker J.B."/>
            <person name="Huggins A."/>
            <person name="James T.Y."/>
            <person name="Kamada T."/>
            <person name="Kilaru S."/>
            <person name="Kodira C."/>
            <person name="Kues U."/>
            <person name="Kupfer D."/>
            <person name="Kwan H.S."/>
            <person name="Lomsadze A."/>
            <person name="Li W."/>
            <person name="Lilly W.W."/>
            <person name="Ma L.J."/>
            <person name="Mackey A.J."/>
            <person name="Manning G."/>
            <person name="Martin F."/>
            <person name="Muraguchi H."/>
            <person name="Natvig D.O."/>
            <person name="Palmerini H."/>
            <person name="Ramesh M.A."/>
            <person name="Rehmeyer C.J."/>
            <person name="Roe B.A."/>
            <person name="Shenoy N."/>
            <person name="Stanke M."/>
            <person name="Ter-Hovhannisyan V."/>
            <person name="Tunlid A."/>
            <person name="Velagapudi R."/>
            <person name="Vision T.J."/>
            <person name="Zeng Q."/>
            <person name="Zolan M.E."/>
            <person name="Pukkila P.J."/>
        </authorList>
    </citation>
    <scope>NUCLEOTIDE SEQUENCE [LARGE SCALE GENOMIC DNA]</scope>
    <source>
        <strain evidence="2">Okayama-7 / 130 / ATCC MYA-4618 / FGSC 9003</strain>
    </source>
</reference>
<dbReference type="OrthoDB" id="2679825at2759"/>
<organism evidence="1 2">
    <name type="scientific">Coprinopsis cinerea (strain Okayama-7 / 130 / ATCC MYA-4618 / FGSC 9003)</name>
    <name type="common">Inky cap fungus</name>
    <name type="synonym">Hormographiella aspergillata</name>
    <dbReference type="NCBI Taxonomy" id="240176"/>
    <lineage>
        <taxon>Eukaryota</taxon>
        <taxon>Fungi</taxon>
        <taxon>Dikarya</taxon>
        <taxon>Basidiomycota</taxon>
        <taxon>Agaricomycotina</taxon>
        <taxon>Agaricomycetes</taxon>
        <taxon>Agaricomycetidae</taxon>
        <taxon>Agaricales</taxon>
        <taxon>Agaricineae</taxon>
        <taxon>Psathyrellaceae</taxon>
        <taxon>Coprinopsis</taxon>
    </lineage>
</organism>
<dbReference type="GeneID" id="9379080"/>
<accession>D6RL03</accession>
<dbReference type="HOGENOM" id="CLU_1510532_0_0_1"/>